<dbReference type="OrthoDB" id="5949994at2759"/>
<gene>
    <name evidence="2" type="ORF">OS493_019443</name>
</gene>
<accession>A0A9X0A1D9</accession>
<feature type="compositionally biased region" description="Basic and acidic residues" evidence="1">
    <location>
        <begin position="9"/>
        <end position="27"/>
    </location>
</feature>
<evidence type="ECO:0000313" key="3">
    <source>
        <dbReference type="Proteomes" id="UP001163046"/>
    </source>
</evidence>
<organism evidence="2 3">
    <name type="scientific">Desmophyllum pertusum</name>
    <dbReference type="NCBI Taxonomy" id="174260"/>
    <lineage>
        <taxon>Eukaryota</taxon>
        <taxon>Metazoa</taxon>
        <taxon>Cnidaria</taxon>
        <taxon>Anthozoa</taxon>
        <taxon>Hexacorallia</taxon>
        <taxon>Scleractinia</taxon>
        <taxon>Caryophylliina</taxon>
        <taxon>Caryophylliidae</taxon>
        <taxon>Desmophyllum</taxon>
    </lineage>
</organism>
<comment type="caution">
    <text evidence="2">The sequence shown here is derived from an EMBL/GenBank/DDBJ whole genome shotgun (WGS) entry which is preliminary data.</text>
</comment>
<dbReference type="EMBL" id="MU825407">
    <property type="protein sequence ID" value="KAJ7391310.1"/>
    <property type="molecule type" value="Genomic_DNA"/>
</dbReference>
<protein>
    <submittedName>
        <fullName evidence="2">Uncharacterized protein</fullName>
    </submittedName>
</protein>
<evidence type="ECO:0000313" key="2">
    <source>
        <dbReference type="EMBL" id="KAJ7391310.1"/>
    </source>
</evidence>
<name>A0A9X0A1D9_9CNID</name>
<reference evidence="2" key="1">
    <citation type="submission" date="2023-01" db="EMBL/GenBank/DDBJ databases">
        <title>Genome assembly of the deep-sea coral Lophelia pertusa.</title>
        <authorList>
            <person name="Herrera S."/>
            <person name="Cordes E."/>
        </authorList>
    </citation>
    <scope>NUCLEOTIDE SEQUENCE</scope>
    <source>
        <strain evidence="2">USNM1676648</strain>
        <tissue evidence="2">Polyp</tissue>
    </source>
</reference>
<dbReference type="Proteomes" id="UP001163046">
    <property type="component" value="Unassembled WGS sequence"/>
</dbReference>
<proteinExistence type="predicted"/>
<evidence type="ECO:0000256" key="1">
    <source>
        <dbReference type="SAM" id="MobiDB-lite"/>
    </source>
</evidence>
<keyword evidence="3" id="KW-1185">Reference proteome</keyword>
<sequence length="192" mass="21984">MLPRIHRRNQSDEGGKKHNSREDRNEEPVEQSNGVEDPPKRVCRSHLKKFDIGKCATCQKDKVKLNKVKGSRARESLTQNISELEEQNCQDEDDRTEGYNKAFSKLKEFVEEEVFTAAKAILMSILIDKYTALLAEEGINAMTYRSSKLKNRLTQCFGTSLSFHQSLNQNQSEIVYSSQVRTGGNCVHEYFC</sequence>
<feature type="region of interest" description="Disordered" evidence="1">
    <location>
        <begin position="1"/>
        <end position="41"/>
    </location>
</feature>
<dbReference type="AlphaFoldDB" id="A0A9X0A1D9"/>